<keyword evidence="2" id="KW-1185">Reference proteome</keyword>
<dbReference type="EMBL" id="VIIS01001867">
    <property type="protein sequence ID" value="KAF0291559.1"/>
    <property type="molecule type" value="Genomic_DNA"/>
</dbReference>
<proteinExistence type="predicted"/>
<sequence length="129" mass="14497">MSFDDVQMSRKASEHCCFEDTVEDRLLEQLVIGVGDERMQRRLLSEKSLDFSNAVRICLALETSTKDAHLMSHNDTEDWDNWPDEDAGNVQQVAATSSDSPQSASVLQVRVPGCFSWVGGVYTRHVNTF</sequence>
<reference evidence="1 2" key="1">
    <citation type="submission" date="2019-07" db="EMBL/GenBank/DDBJ databases">
        <title>Draft genome assembly of a fouling barnacle, Amphibalanus amphitrite (Darwin, 1854): The first reference genome for Thecostraca.</title>
        <authorList>
            <person name="Kim W."/>
        </authorList>
    </citation>
    <scope>NUCLEOTIDE SEQUENCE [LARGE SCALE GENOMIC DNA]</scope>
    <source>
        <strain evidence="1">SNU_AA5</strain>
        <tissue evidence="1">Soma without cirri and trophi</tissue>
    </source>
</reference>
<evidence type="ECO:0000313" key="2">
    <source>
        <dbReference type="Proteomes" id="UP000440578"/>
    </source>
</evidence>
<protein>
    <submittedName>
        <fullName evidence="1">Uncharacterized protein</fullName>
    </submittedName>
</protein>
<dbReference type="AlphaFoldDB" id="A0A6A4VEK6"/>
<dbReference type="OrthoDB" id="6380665at2759"/>
<gene>
    <name evidence="1" type="ORF">FJT64_010309</name>
</gene>
<accession>A0A6A4VEK6</accession>
<name>A0A6A4VEK6_AMPAM</name>
<organism evidence="1 2">
    <name type="scientific">Amphibalanus amphitrite</name>
    <name type="common">Striped barnacle</name>
    <name type="synonym">Balanus amphitrite</name>
    <dbReference type="NCBI Taxonomy" id="1232801"/>
    <lineage>
        <taxon>Eukaryota</taxon>
        <taxon>Metazoa</taxon>
        <taxon>Ecdysozoa</taxon>
        <taxon>Arthropoda</taxon>
        <taxon>Crustacea</taxon>
        <taxon>Multicrustacea</taxon>
        <taxon>Cirripedia</taxon>
        <taxon>Thoracica</taxon>
        <taxon>Thoracicalcarea</taxon>
        <taxon>Balanomorpha</taxon>
        <taxon>Balanoidea</taxon>
        <taxon>Balanidae</taxon>
        <taxon>Amphibalaninae</taxon>
        <taxon>Amphibalanus</taxon>
    </lineage>
</organism>
<comment type="caution">
    <text evidence="1">The sequence shown here is derived from an EMBL/GenBank/DDBJ whole genome shotgun (WGS) entry which is preliminary data.</text>
</comment>
<evidence type="ECO:0000313" key="1">
    <source>
        <dbReference type="EMBL" id="KAF0291559.1"/>
    </source>
</evidence>
<dbReference type="Proteomes" id="UP000440578">
    <property type="component" value="Unassembled WGS sequence"/>
</dbReference>